<dbReference type="Pfam" id="PF01968">
    <property type="entry name" value="Hydantoinase_A"/>
    <property type="match status" value="1"/>
</dbReference>
<protein>
    <recommendedName>
        <fullName evidence="2">Hydantoinase A/oxoprolinase domain-containing protein</fullName>
    </recommendedName>
</protein>
<evidence type="ECO:0000313" key="3">
    <source>
        <dbReference type="EMBL" id="PIL19895.1"/>
    </source>
</evidence>
<gene>
    <name evidence="3" type="ORF">P775_12515</name>
</gene>
<evidence type="ECO:0000256" key="1">
    <source>
        <dbReference type="SAM" id="MobiDB-lite"/>
    </source>
</evidence>
<sequence length="109" mass="11397">MGGTSNNLALVADGARTVDTRGEIDGPLVRVPIVEMHTIGAGGGFIAVVDASGRPSCWTNKSARALIVSKHLHSGRSAAERTAATTDLAHSGLDRRGDHPVRLRTADHH</sequence>
<dbReference type="GO" id="GO:0016787">
    <property type="term" value="F:hydrolase activity"/>
    <property type="evidence" value="ECO:0007669"/>
    <property type="project" value="InterPro"/>
</dbReference>
<reference evidence="3 4" key="1">
    <citation type="submission" date="2013-09" db="EMBL/GenBank/DDBJ databases">
        <title>Genome sequencing of Phaeobacter antarcticus sp. nov. SM1211.</title>
        <authorList>
            <person name="Zhang X.-Y."/>
            <person name="Liu C."/>
            <person name="Chen X.-L."/>
            <person name="Xie B.-B."/>
            <person name="Qin Q.-L."/>
            <person name="Rong J.-C."/>
            <person name="Zhang Y.-Z."/>
        </authorList>
    </citation>
    <scope>NUCLEOTIDE SEQUENCE [LARGE SCALE GENOMIC DNA]</scope>
    <source>
        <strain evidence="3 4">SM1211</strain>
    </source>
</reference>
<dbReference type="AlphaFoldDB" id="A0A2G8REA2"/>
<evidence type="ECO:0000259" key="2">
    <source>
        <dbReference type="Pfam" id="PF01968"/>
    </source>
</evidence>
<comment type="caution">
    <text evidence="3">The sequence shown here is derived from an EMBL/GenBank/DDBJ whole genome shotgun (WGS) entry which is preliminary data.</text>
</comment>
<feature type="domain" description="Hydantoinase A/oxoprolinase" evidence="2">
    <location>
        <begin position="1"/>
        <end position="54"/>
    </location>
</feature>
<keyword evidence="4" id="KW-1185">Reference proteome</keyword>
<proteinExistence type="predicted"/>
<dbReference type="RefSeq" id="WP_425439903.1">
    <property type="nucleotide sequence ID" value="NZ_AWWI01000079.1"/>
</dbReference>
<accession>A0A2G8REA2</accession>
<name>A0A2G8REA2_9RHOB</name>
<dbReference type="InterPro" id="IPR002821">
    <property type="entry name" value="Hydantoinase_A"/>
</dbReference>
<dbReference type="Proteomes" id="UP000231259">
    <property type="component" value="Unassembled WGS sequence"/>
</dbReference>
<feature type="compositionally biased region" description="Basic and acidic residues" evidence="1">
    <location>
        <begin position="92"/>
        <end position="109"/>
    </location>
</feature>
<feature type="region of interest" description="Disordered" evidence="1">
    <location>
        <begin position="72"/>
        <end position="109"/>
    </location>
</feature>
<dbReference type="EMBL" id="AWWI01000079">
    <property type="protein sequence ID" value="PIL19895.1"/>
    <property type="molecule type" value="Genomic_DNA"/>
</dbReference>
<organism evidence="3 4">
    <name type="scientific">Puniceibacterium antarcticum</name>
    <dbReference type="NCBI Taxonomy" id="1206336"/>
    <lineage>
        <taxon>Bacteria</taxon>
        <taxon>Pseudomonadati</taxon>
        <taxon>Pseudomonadota</taxon>
        <taxon>Alphaproteobacteria</taxon>
        <taxon>Rhodobacterales</taxon>
        <taxon>Paracoccaceae</taxon>
        <taxon>Puniceibacterium</taxon>
    </lineage>
</organism>
<evidence type="ECO:0000313" key="4">
    <source>
        <dbReference type="Proteomes" id="UP000231259"/>
    </source>
</evidence>